<accession>A0A1V3NLE4</accession>
<reference evidence="6 7" key="1">
    <citation type="submission" date="2017-02" db="EMBL/GenBank/DDBJ databases">
        <title>Genomic diversity within the haloalkaliphilic genus Thioalkalivibrio.</title>
        <authorList>
            <person name="Ahn A.-C."/>
            <person name="Meier-Kolthoff J."/>
            <person name="Overmars L."/>
            <person name="Richter M."/>
            <person name="Woyke T."/>
            <person name="Sorokin D.Y."/>
            <person name="Muyzer G."/>
        </authorList>
    </citation>
    <scope>NUCLEOTIDE SEQUENCE [LARGE SCALE GENOMIC DNA]</scope>
    <source>
        <strain evidence="6 7">ALJD</strain>
    </source>
</reference>
<keyword evidence="6" id="KW-0255">Endonuclease</keyword>
<evidence type="ECO:0000256" key="3">
    <source>
        <dbReference type="ARBA" id="ARBA00023004"/>
    </source>
</evidence>
<evidence type="ECO:0000256" key="2">
    <source>
        <dbReference type="ARBA" id="ARBA00022723"/>
    </source>
</evidence>
<dbReference type="PANTHER" id="PTHR10359">
    <property type="entry name" value="A/G-SPECIFIC ADENINE GLYCOSYLASE/ENDONUCLEASE III"/>
    <property type="match status" value="1"/>
</dbReference>
<evidence type="ECO:0000259" key="5">
    <source>
        <dbReference type="SMART" id="SM00478"/>
    </source>
</evidence>
<keyword evidence="2" id="KW-0479">Metal-binding</keyword>
<dbReference type="InterPro" id="IPR011257">
    <property type="entry name" value="DNA_glycosylase"/>
</dbReference>
<dbReference type="PIRSF" id="PIRSF001435">
    <property type="entry name" value="Nth"/>
    <property type="match status" value="1"/>
</dbReference>
<dbReference type="EMBL" id="MVBK01000033">
    <property type="protein sequence ID" value="OOG25939.1"/>
    <property type="molecule type" value="Genomic_DNA"/>
</dbReference>
<keyword evidence="6" id="KW-0540">Nuclease</keyword>
<name>A0A1V3NLE4_9GAMM</name>
<dbReference type="Pfam" id="PF00730">
    <property type="entry name" value="HhH-GPD"/>
    <property type="match status" value="1"/>
</dbReference>
<feature type="domain" description="HhH-GPD" evidence="5">
    <location>
        <begin position="37"/>
        <end position="194"/>
    </location>
</feature>
<keyword evidence="3" id="KW-0408">Iron</keyword>
<evidence type="ECO:0000313" key="6">
    <source>
        <dbReference type="EMBL" id="OOG25939.1"/>
    </source>
</evidence>
<dbReference type="OrthoDB" id="9802365at2"/>
<sequence length="222" mass="25266">MNKQRLHEIFRSLYKTHGPQHWWPARDRFEVMVGAVLTQNTAWVNVERAIEALERAGALDPHAILDLSDARLARLIRPSGYFNVKAARLKSLCRWYVAKGGWQKLRHWPTGRLREALLSVHGIGPETADDIILYAFERPVFVVDAYTRRLLGRLGHTRAQAPYDDLRTAIETALGPDTTLYNEYHALIVTHAKHVCRPKPLCGQCELKRGCAFQKGKGSSDF</sequence>
<keyword evidence="6" id="KW-0378">Hydrolase</keyword>
<protein>
    <submittedName>
        <fullName evidence="6">Endonuclease</fullName>
    </submittedName>
</protein>
<gene>
    <name evidence="6" type="ORF">B1C78_05680</name>
</gene>
<dbReference type="Gene3D" id="1.10.1670.10">
    <property type="entry name" value="Helix-hairpin-Helix base-excision DNA repair enzymes (C-terminal)"/>
    <property type="match status" value="1"/>
</dbReference>
<dbReference type="SMART" id="SM00478">
    <property type="entry name" value="ENDO3c"/>
    <property type="match status" value="1"/>
</dbReference>
<keyword evidence="7" id="KW-1185">Reference proteome</keyword>
<keyword evidence="4" id="KW-0411">Iron-sulfur</keyword>
<keyword evidence="1" id="KW-0004">4Fe-4S</keyword>
<dbReference type="RefSeq" id="WP_077278173.1">
    <property type="nucleotide sequence ID" value="NZ_MVBK01000033.1"/>
</dbReference>
<evidence type="ECO:0000313" key="7">
    <source>
        <dbReference type="Proteomes" id="UP000189462"/>
    </source>
</evidence>
<dbReference type="GO" id="GO:0004519">
    <property type="term" value="F:endonuclease activity"/>
    <property type="evidence" value="ECO:0007669"/>
    <property type="project" value="UniProtKB-KW"/>
</dbReference>
<organism evidence="6 7">
    <name type="scientific">Thioalkalivibrio denitrificans</name>
    <dbReference type="NCBI Taxonomy" id="108003"/>
    <lineage>
        <taxon>Bacteria</taxon>
        <taxon>Pseudomonadati</taxon>
        <taxon>Pseudomonadota</taxon>
        <taxon>Gammaproteobacteria</taxon>
        <taxon>Chromatiales</taxon>
        <taxon>Ectothiorhodospiraceae</taxon>
        <taxon>Thioalkalivibrio</taxon>
    </lineage>
</organism>
<dbReference type="AlphaFoldDB" id="A0A1V3NLE4"/>
<proteinExistence type="predicted"/>
<dbReference type="GO" id="GO:0046872">
    <property type="term" value="F:metal ion binding"/>
    <property type="evidence" value="ECO:0007669"/>
    <property type="project" value="UniProtKB-KW"/>
</dbReference>
<dbReference type="GO" id="GO:0051539">
    <property type="term" value="F:4 iron, 4 sulfur cluster binding"/>
    <property type="evidence" value="ECO:0007669"/>
    <property type="project" value="UniProtKB-KW"/>
</dbReference>
<dbReference type="InterPro" id="IPR023170">
    <property type="entry name" value="HhH_base_excis_C"/>
</dbReference>
<evidence type="ECO:0000256" key="4">
    <source>
        <dbReference type="ARBA" id="ARBA00023014"/>
    </source>
</evidence>
<evidence type="ECO:0000256" key="1">
    <source>
        <dbReference type="ARBA" id="ARBA00022485"/>
    </source>
</evidence>
<dbReference type="Gene3D" id="1.10.340.30">
    <property type="entry name" value="Hypothetical protein, domain 2"/>
    <property type="match status" value="1"/>
</dbReference>
<comment type="caution">
    <text evidence="6">The sequence shown here is derived from an EMBL/GenBank/DDBJ whole genome shotgun (WGS) entry which is preliminary data.</text>
</comment>
<dbReference type="CDD" id="cd00056">
    <property type="entry name" value="ENDO3c"/>
    <property type="match status" value="1"/>
</dbReference>
<dbReference type="PANTHER" id="PTHR10359:SF19">
    <property type="entry name" value="DNA REPAIR GLYCOSYLASE MJ1434-RELATED"/>
    <property type="match status" value="1"/>
</dbReference>
<dbReference type="Proteomes" id="UP000189462">
    <property type="component" value="Unassembled WGS sequence"/>
</dbReference>
<dbReference type="GO" id="GO:0006284">
    <property type="term" value="P:base-excision repair"/>
    <property type="evidence" value="ECO:0007669"/>
    <property type="project" value="InterPro"/>
</dbReference>
<dbReference type="SUPFAM" id="SSF48150">
    <property type="entry name" value="DNA-glycosylase"/>
    <property type="match status" value="1"/>
</dbReference>
<dbReference type="InterPro" id="IPR003265">
    <property type="entry name" value="HhH-GPD_domain"/>
</dbReference>